<dbReference type="EMBL" id="JAMZMK010010452">
    <property type="protein sequence ID" value="KAI7731445.1"/>
    <property type="molecule type" value="Genomic_DNA"/>
</dbReference>
<protein>
    <recommendedName>
        <fullName evidence="5">Apyrase</fullName>
    </recommendedName>
</protein>
<comment type="similarity">
    <text evidence="1">Belongs to the GDA1/CD39 NTPase family.</text>
</comment>
<keyword evidence="2" id="KW-0378">Hydrolase</keyword>
<dbReference type="AlphaFoldDB" id="A0AAD5BXZ8"/>
<sequence length="148" mass="16172">MLCLLGVYTYGGIDYKVSAPSSGSNMNKCRKEALKALKVNESTCTYTKCTFGGVWNGGGGDGQNNMYVGSYFYDRAAEVGFINASEPVVKVRPQDFKVAAKRACQTTLEDAKSTYPNVDPDDLPYICMDLVYQYTLLVDGFGKLVVPL</sequence>
<proteinExistence type="inferred from homology"/>
<evidence type="ECO:0000313" key="4">
    <source>
        <dbReference type="Proteomes" id="UP001206925"/>
    </source>
</evidence>
<accession>A0AAD5BXZ8</accession>
<organism evidence="3 4">
    <name type="scientific">Ambrosia artemisiifolia</name>
    <name type="common">Common ragweed</name>
    <dbReference type="NCBI Taxonomy" id="4212"/>
    <lineage>
        <taxon>Eukaryota</taxon>
        <taxon>Viridiplantae</taxon>
        <taxon>Streptophyta</taxon>
        <taxon>Embryophyta</taxon>
        <taxon>Tracheophyta</taxon>
        <taxon>Spermatophyta</taxon>
        <taxon>Magnoliopsida</taxon>
        <taxon>eudicotyledons</taxon>
        <taxon>Gunneridae</taxon>
        <taxon>Pentapetalae</taxon>
        <taxon>asterids</taxon>
        <taxon>campanulids</taxon>
        <taxon>Asterales</taxon>
        <taxon>Asteraceae</taxon>
        <taxon>Asteroideae</taxon>
        <taxon>Heliantheae alliance</taxon>
        <taxon>Heliantheae</taxon>
        <taxon>Ambrosia</taxon>
    </lineage>
</organism>
<dbReference type="Proteomes" id="UP001206925">
    <property type="component" value="Unassembled WGS sequence"/>
</dbReference>
<evidence type="ECO:0000313" key="3">
    <source>
        <dbReference type="EMBL" id="KAI7731445.1"/>
    </source>
</evidence>
<dbReference type="Gene3D" id="3.30.420.150">
    <property type="entry name" value="Exopolyphosphatase. Domain 2"/>
    <property type="match status" value="1"/>
</dbReference>
<dbReference type="PANTHER" id="PTHR11782">
    <property type="entry name" value="ADENOSINE/GUANOSINE DIPHOSPHATASE"/>
    <property type="match status" value="1"/>
</dbReference>
<dbReference type="GO" id="GO:0016020">
    <property type="term" value="C:membrane"/>
    <property type="evidence" value="ECO:0007669"/>
    <property type="project" value="TreeGrafter"/>
</dbReference>
<evidence type="ECO:0000256" key="2">
    <source>
        <dbReference type="ARBA" id="ARBA00022801"/>
    </source>
</evidence>
<dbReference type="InterPro" id="IPR000407">
    <property type="entry name" value="GDA1_CD39_NTPase"/>
</dbReference>
<evidence type="ECO:0008006" key="5">
    <source>
        <dbReference type="Google" id="ProtNLM"/>
    </source>
</evidence>
<evidence type="ECO:0000256" key="1">
    <source>
        <dbReference type="ARBA" id="ARBA00009283"/>
    </source>
</evidence>
<dbReference type="GO" id="GO:0009134">
    <property type="term" value="P:nucleoside diphosphate catabolic process"/>
    <property type="evidence" value="ECO:0007669"/>
    <property type="project" value="TreeGrafter"/>
</dbReference>
<name>A0AAD5BXZ8_AMBAR</name>
<dbReference type="PANTHER" id="PTHR11782:SF116">
    <property type="entry name" value="APYRASE"/>
    <property type="match status" value="1"/>
</dbReference>
<keyword evidence="4" id="KW-1185">Reference proteome</keyword>
<reference evidence="3" key="1">
    <citation type="submission" date="2022-06" db="EMBL/GenBank/DDBJ databases">
        <title>Uncovering the hologenomic basis of an extraordinary plant invasion.</title>
        <authorList>
            <person name="Bieker V.C."/>
            <person name="Martin M.D."/>
            <person name="Gilbert T."/>
            <person name="Hodgins K."/>
            <person name="Battlay P."/>
            <person name="Petersen B."/>
            <person name="Wilson J."/>
        </authorList>
    </citation>
    <scope>NUCLEOTIDE SEQUENCE</scope>
    <source>
        <strain evidence="3">AA19_3_7</strain>
        <tissue evidence="3">Leaf</tissue>
    </source>
</reference>
<comment type="caution">
    <text evidence="3">The sequence shown here is derived from an EMBL/GenBank/DDBJ whole genome shotgun (WGS) entry which is preliminary data.</text>
</comment>
<dbReference type="GO" id="GO:0017110">
    <property type="term" value="F:nucleoside diphosphate phosphatase activity"/>
    <property type="evidence" value="ECO:0007669"/>
    <property type="project" value="TreeGrafter"/>
</dbReference>
<dbReference type="Pfam" id="PF01150">
    <property type="entry name" value="GDA1_CD39"/>
    <property type="match status" value="1"/>
</dbReference>
<gene>
    <name evidence="3" type="ORF">M8C21_007815</name>
</gene>